<keyword evidence="3" id="KW-1185">Reference proteome</keyword>
<gene>
    <name evidence="2" type="ORF">J2Z83_001087</name>
</gene>
<dbReference type="Proteomes" id="UP001519345">
    <property type="component" value="Unassembled WGS sequence"/>
</dbReference>
<proteinExistence type="predicted"/>
<accession>A0ABS4IDH2</accession>
<evidence type="ECO:0000313" key="3">
    <source>
        <dbReference type="Proteomes" id="UP001519345"/>
    </source>
</evidence>
<feature type="chain" id="PRO_5045088772" evidence="1">
    <location>
        <begin position="22"/>
        <end position="118"/>
    </location>
</feature>
<evidence type="ECO:0000313" key="2">
    <source>
        <dbReference type="EMBL" id="MBP1968984.1"/>
    </source>
</evidence>
<organism evidence="2 3">
    <name type="scientific">Virgibacillus natechei</name>
    <dbReference type="NCBI Taxonomy" id="1216297"/>
    <lineage>
        <taxon>Bacteria</taxon>
        <taxon>Bacillati</taxon>
        <taxon>Bacillota</taxon>
        <taxon>Bacilli</taxon>
        <taxon>Bacillales</taxon>
        <taxon>Bacillaceae</taxon>
        <taxon>Virgibacillus</taxon>
    </lineage>
</organism>
<comment type="caution">
    <text evidence="2">The sequence shown here is derived from an EMBL/GenBank/DDBJ whole genome shotgun (WGS) entry which is preliminary data.</text>
</comment>
<dbReference type="PANTHER" id="PTHR35792">
    <property type="entry name" value="GENERAL STRESS PROTEIN"/>
    <property type="match status" value="1"/>
</dbReference>
<dbReference type="EMBL" id="JAGGKX010000004">
    <property type="protein sequence ID" value="MBP1968984.1"/>
    <property type="molecule type" value="Genomic_DNA"/>
</dbReference>
<reference evidence="2 3" key="1">
    <citation type="submission" date="2021-03" db="EMBL/GenBank/DDBJ databases">
        <title>Genomic Encyclopedia of Type Strains, Phase IV (KMG-IV): sequencing the most valuable type-strain genomes for metagenomic binning, comparative biology and taxonomic classification.</title>
        <authorList>
            <person name="Goeker M."/>
        </authorList>
    </citation>
    <scope>NUCLEOTIDE SEQUENCE [LARGE SCALE GENOMIC DNA]</scope>
    <source>
        <strain evidence="2 3">DSM 25609</strain>
    </source>
</reference>
<dbReference type="PANTHER" id="PTHR35792:SF3">
    <property type="entry name" value="IG HYPOTHETICAL 17707"/>
    <property type="match status" value="1"/>
</dbReference>
<dbReference type="InterPro" id="IPR052928">
    <property type="entry name" value="Desiccation-related_membrane"/>
</dbReference>
<dbReference type="Pfam" id="PF12732">
    <property type="entry name" value="YtxH"/>
    <property type="match status" value="1"/>
</dbReference>
<dbReference type="RefSeq" id="WP_209462203.1">
    <property type="nucleotide sequence ID" value="NZ_CP110224.1"/>
</dbReference>
<name>A0ABS4IDH2_9BACI</name>
<dbReference type="InterPro" id="IPR024623">
    <property type="entry name" value="YtxH"/>
</dbReference>
<sequence length="118" mass="13133">MSKGKSLVLGLMIGGAVSATATLLSTPSSGSELRGRVKQQGLEMKGLMNNVKYDATRLKNQIAETSKEGALLFKDLTLEMKESVKEWKKTIEPHQENIHQYLEQIESSLKDLEDKVKK</sequence>
<feature type="signal peptide" evidence="1">
    <location>
        <begin position="1"/>
        <end position="21"/>
    </location>
</feature>
<protein>
    <submittedName>
        <fullName evidence="2">Gas vesicle protein</fullName>
    </submittedName>
</protein>
<evidence type="ECO:0000256" key="1">
    <source>
        <dbReference type="SAM" id="SignalP"/>
    </source>
</evidence>
<keyword evidence="1" id="KW-0732">Signal</keyword>